<name>A0A381SF58_9ZZZZ</name>
<evidence type="ECO:0000313" key="1">
    <source>
        <dbReference type="EMBL" id="SVA02705.1"/>
    </source>
</evidence>
<dbReference type="AlphaFoldDB" id="A0A381SF58"/>
<gene>
    <name evidence="1" type="ORF">METZ01_LOCUS55559</name>
</gene>
<protein>
    <submittedName>
        <fullName evidence="1">Uncharacterized protein</fullName>
    </submittedName>
</protein>
<organism evidence="1">
    <name type="scientific">marine metagenome</name>
    <dbReference type="NCBI Taxonomy" id="408172"/>
    <lineage>
        <taxon>unclassified sequences</taxon>
        <taxon>metagenomes</taxon>
        <taxon>ecological metagenomes</taxon>
    </lineage>
</organism>
<reference evidence="1" key="1">
    <citation type="submission" date="2018-05" db="EMBL/GenBank/DDBJ databases">
        <authorList>
            <person name="Lanie J.A."/>
            <person name="Ng W.-L."/>
            <person name="Kazmierczak K.M."/>
            <person name="Andrzejewski T.M."/>
            <person name="Davidsen T.M."/>
            <person name="Wayne K.J."/>
            <person name="Tettelin H."/>
            <person name="Glass J.I."/>
            <person name="Rusch D."/>
            <person name="Podicherti R."/>
            <person name="Tsui H.-C.T."/>
            <person name="Winkler M.E."/>
        </authorList>
    </citation>
    <scope>NUCLEOTIDE SEQUENCE</scope>
</reference>
<sequence length="41" mass="4797">MAGLVYMIILSNEMSTLIDRLLGRTKRLMNRINKITDEKDE</sequence>
<accession>A0A381SF58</accession>
<dbReference type="EMBL" id="UINC01003031">
    <property type="protein sequence ID" value="SVA02705.1"/>
    <property type="molecule type" value="Genomic_DNA"/>
</dbReference>
<proteinExistence type="predicted"/>